<accession>A0A212T7I7</accession>
<reference evidence="3 4" key="1">
    <citation type="submission" date="2017-06" db="EMBL/GenBank/DDBJ databases">
        <authorList>
            <person name="Kim H.J."/>
            <person name="Triplett B.A."/>
        </authorList>
    </citation>
    <scope>NUCLEOTIDE SEQUENCE [LARGE SCALE GENOMIC DNA]</scope>
    <source>
        <strain evidence="3 4">DSM 22179</strain>
    </source>
</reference>
<dbReference type="PANTHER" id="PTHR42924:SF3">
    <property type="entry name" value="POLYMERASE_HISTIDINOL PHOSPHATASE N-TERMINAL DOMAIN-CONTAINING PROTEIN"/>
    <property type="match status" value="1"/>
</dbReference>
<dbReference type="InterPro" id="IPR016195">
    <property type="entry name" value="Pol/histidinol_Pase-like"/>
</dbReference>
<proteinExistence type="predicted"/>
<dbReference type="InterPro" id="IPR003141">
    <property type="entry name" value="Pol/His_phosphatase_N"/>
</dbReference>
<dbReference type="AlphaFoldDB" id="A0A212T7I7"/>
<dbReference type="Pfam" id="PF02811">
    <property type="entry name" value="PHP"/>
    <property type="match status" value="1"/>
</dbReference>
<dbReference type="Gene3D" id="1.10.150.650">
    <property type="match status" value="1"/>
</dbReference>
<dbReference type="RefSeq" id="WP_088817580.1">
    <property type="nucleotide sequence ID" value="NZ_FYEZ01000001.1"/>
</dbReference>
<organism evidence="3 4">
    <name type="scientific">Kytococcus aerolatus</name>
    <dbReference type="NCBI Taxonomy" id="592308"/>
    <lineage>
        <taxon>Bacteria</taxon>
        <taxon>Bacillati</taxon>
        <taxon>Actinomycetota</taxon>
        <taxon>Actinomycetes</taxon>
        <taxon>Micrococcales</taxon>
        <taxon>Kytococcaceae</taxon>
        <taxon>Kytococcus</taxon>
    </lineage>
</organism>
<name>A0A212T7I7_9MICO</name>
<dbReference type="CDD" id="cd07438">
    <property type="entry name" value="PHP_HisPPase_AMP"/>
    <property type="match status" value="1"/>
</dbReference>
<keyword evidence="4" id="KW-1185">Reference proteome</keyword>
<protein>
    <recommendedName>
        <fullName evidence="2">Polymerase/histidinol phosphatase N-terminal domain-containing protein</fullName>
    </recommendedName>
</protein>
<dbReference type="PANTHER" id="PTHR42924">
    <property type="entry name" value="EXONUCLEASE"/>
    <property type="match status" value="1"/>
</dbReference>
<dbReference type="InterPro" id="IPR052018">
    <property type="entry name" value="PHP_domain"/>
</dbReference>
<dbReference type="EMBL" id="FYEZ01000001">
    <property type="protein sequence ID" value="SNC61998.1"/>
    <property type="molecule type" value="Genomic_DNA"/>
</dbReference>
<gene>
    <name evidence="3" type="ORF">SAMN05445756_0599</name>
</gene>
<sequence>MSGRWDPHVHSTASDGTDAPAELARQAAAAGLDGIVLTDHDTTAGWAEARAAGQRHGIAVRCGIEVSACVPRAGERPVSVHLLAYELDGDPGAGPGATVQELLEATVGGRARRMDRMAELVAADHGVGVEEVWAHVPPGATPGRPHVADALVALGAVADRDEAFATVLGPGGRYNLPHPVPTVDEVIPAVRTAGGVVVLAHPLAGRRGRVVVREEVEQMVELGLAGLEVHHRDHDAGERVLAARWADAYELVPTGASDFHGDGKPNRLAENTTGADELEELWRRRG</sequence>
<evidence type="ECO:0000256" key="1">
    <source>
        <dbReference type="SAM" id="MobiDB-lite"/>
    </source>
</evidence>
<dbReference type="GO" id="GO:0035312">
    <property type="term" value="F:5'-3' DNA exonuclease activity"/>
    <property type="evidence" value="ECO:0007669"/>
    <property type="project" value="TreeGrafter"/>
</dbReference>
<feature type="region of interest" description="Disordered" evidence="1">
    <location>
        <begin position="256"/>
        <end position="286"/>
    </location>
</feature>
<evidence type="ECO:0000313" key="3">
    <source>
        <dbReference type="EMBL" id="SNC61998.1"/>
    </source>
</evidence>
<dbReference type="GO" id="GO:0004534">
    <property type="term" value="F:5'-3' RNA exonuclease activity"/>
    <property type="evidence" value="ECO:0007669"/>
    <property type="project" value="TreeGrafter"/>
</dbReference>
<feature type="domain" description="Polymerase/histidinol phosphatase N-terminal" evidence="2">
    <location>
        <begin position="5"/>
        <end position="70"/>
    </location>
</feature>
<dbReference type="SUPFAM" id="SSF89550">
    <property type="entry name" value="PHP domain-like"/>
    <property type="match status" value="1"/>
</dbReference>
<dbReference type="Gene3D" id="3.20.20.140">
    <property type="entry name" value="Metal-dependent hydrolases"/>
    <property type="match status" value="1"/>
</dbReference>
<evidence type="ECO:0000313" key="4">
    <source>
        <dbReference type="Proteomes" id="UP000198122"/>
    </source>
</evidence>
<dbReference type="OrthoDB" id="9804333at2"/>
<dbReference type="Proteomes" id="UP000198122">
    <property type="component" value="Unassembled WGS sequence"/>
</dbReference>
<evidence type="ECO:0000259" key="2">
    <source>
        <dbReference type="SMART" id="SM00481"/>
    </source>
</evidence>
<dbReference type="InterPro" id="IPR004013">
    <property type="entry name" value="PHP_dom"/>
</dbReference>
<dbReference type="SMART" id="SM00481">
    <property type="entry name" value="POLIIIAc"/>
    <property type="match status" value="1"/>
</dbReference>